<protein>
    <recommendedName>
        <fullName evidence="10">RSC complex subunit Rsc9</fullName>
    </recommendedName>
</protein>
<organism evidence="8 9">
    <name type="scientific">Lophium mytilinum</name>
    <dbReference type="NCBI Taxonomy" id="390894"/>
    <lineage>
        <taxon>Eukaryota</taxon>
        <taxon>Fungi</taxon>
        <taxon>Dikarya</taxon>
        <taxon>Ascomycota</taxon>
        <taxon>Pezizomycotina</taxon>
        <taxon>Dothideomycetes</taxon>
        <taxon>Pleosporomycetidae</taxon>
        <taxon>Mytilinidiales</taxon>
        <taxon>Mytilinidiaceae</taxon>
        <taxon>Lophium</taxon>
    </lineage>
</organism>
<sequence length="996" mass="111659">MAPTPKARERERESSVERTPEYEEFMQKLEKYHEKRGTHFEREPKIGARHLDLLRLYKRVVEEGGYDQMCDTRGKPLAWRKLTGEFLPGSSTLTTQAFIVKSAYYKNLAAYAYEISDIHKREPPPKEILEDVSAKGGDLLSRTVENYFRPASREADKLLGNSEDRDIEGSDAESHKTPKEDKMEVDEPGSTGGRVTRALRHAPPQRVLFQPDLSTRQTRHSSGNMNSPTPGSGVAHTNGTYGSGAAMTIANYEPRAPLPSAVKPVVTPGNNPDHFRNLRNKLLTANKPSRGIQPYKGMMLPGTGFMGPNIYIRALLSLQSCTDEEEAYALHHLVKISHERGDKYRFDGFPGLAEALVSRVIGVSSLFYDVKFEISYLEEEMDLGIHVLNGLTGTSDLLQRIRTLSVLDMQDDLLPVEVTTALGRINEAGLILRNMAMLEENAAFLSKIPSIRDLIVIALNLPHHAAVVELQHYSLEIAEQLTKFWTLDSQDPLYRSLLAQVDSNDRGRIIIALRAIARISMTLEVNNRLMDVPAKALQQVCDWLLVEDEELRNACLDFLYQFTSVMDNVDIFVHEVNVESLVQQLVRFLLYNNTLLEERRSNRPPTRPQTVADAPQKLSVPIIEQLVTLDEPERSSQWLRACFEEDPTGEITQIALWSAYNQAFNDVMQAQPHHKVLMPAKDFITNVSSTFPGATAQVLQISATQQKYTIRGIRPRANPVDPITRRSYMRCQWHPPAYLNGHADTKHTTPSLECGIYCPNAKAMWEHILTTHLKIPKDDSGKWLLETKPDISMTNGDATPPQARYHCHWGGCTHYSAEGSESAYEVGQHVKTHLPDSSLSHSQRKHNRTPSNATLLATSAQLNYAQFQPAPPYGQQAGMGYSMTLPPAQNAPAFRYMNTATDERSDAAGLPLASVLVLRNLARQMAKLEDPPKEDGVSAPPRASGRDEDVKMEERDGWVRRVFAPVKDQLYFVMAHNLTLREYMVTLTKAIAAGGG</sequence>
<evidence type="ECO:0000256" key="1">
    <source>
        <dbReference type="ARBA" id="ARBA00022853"/>
    </source>
</evidence>
<dbReference type="GO" id="GO:0006325">
    <property type="term" value="P:chromatin organization"/>
    <property type="evidence" value="ECO:0007669"/>
    <property type="project" value="UniProtKB-KW"/>
</dbReference>
<dbReference type="GO" id="GO:0006355">
    <property type="term" value="P:regulation of DNA-templated transcription"/>
    <property type="evidence" value="ECO:0007669"/>
    <property type="project" value="InterPro"/>
</dbReference>
<evidence type="ECO:0000259" key="7">
    <source>
        <dbReference type="PROSITE" id="PS51526"/>
    </source>
</evidence>
<dbReference type="InterPro" id="IPR003150">
    <property type="entry name" value="DNA-bd_RFX"/>
</dbReference>
<evidence type="ECO:0000256" key="5">
    <source>
        <dbReference type="SAM" id="MobiDB-lite"/>
    </source>
</evidence>
<dbReference type="PROSITE" id="PS51011">
    <property type="entry name" value="ARID"/>
    <property type="match status" value="1"/>
</dbReference>
<keyword evidence="9" id="KW-1185">Reference proteome</keyword>
<dbReference type="EMBL" id="MU004190">
    <property type="protein sequence ID" value="KAF2494531.1"/>
    <property type="molecule type" value="Genomic_DNA"/>
</dbReference>
<keyword evidence="2" id="KW-0805">Transcription regulation</keyword>
<evidence type="ECO:0000313" key="8">
    <source>
        <dbReference type="EMBL" id="KAF2494531.1"/>
    </source>
</evidence>
<dbReference type="PROSITE" id="PS51526">
    <property type="entry name" value="RFX_DBD"/>
    <property type="match status" value="1"/>
</dbReference>
<evidence type="ECO:0000313" key="9">
    <source>
        <dbReference type="Proteomes" id="UP000799750"/>
    </source>
</evidence>
<feature type="compositionally biased region" description="Basic and acidic residues" evidence="5">
    <location>
        <begin position="154"/>
        <end position="182"/>
    </location>
</feature>
<dbReference type="CDD" id="cd16100">
    <property type="entry name" value="ARID"/>
    <property type="match status" value="1"/>
</dbReference>
<dbReference type="SMART" id="SM01014">
    <property type="entry name" value="ARID"/>
    <property type="match status" value="1"/>
</dbReference>
<dbReference type="SUPFAM" id="SSF46774">
    <property type="entry name" value="ARID-like"/>
    <property type="match status" value="1"/>
</dbReference>
<dbReference type="OrthoDB" id="338531at2759"/>
<dbReference type="GO" id="GO:0016586">
    <property type="term" value="C:RSC-type complex"/>
    <property type="evidence" value="ECO:0007669"/>
    <property type="project" value="TreeGrafter"/>
</dbReference>
<dbReference type="Pfam" id="PF01388">
    <property type="entry name" value="ARID"/>
    <property type="match status" value="1"/>
</dbReference>
<evidence type="ECO:0000259" key="6">
    <source>
        <dbReference type="PROSITE" id="PS51011"/>
    </source>
</evidence>
<dbReference type="Gene3D" id="1.10.150.60">
    <property type="entry name" value="ARID DNA-binding domain"/>
    <property type="match status" value="1"/>
</dbReference>
<dbReference type="InterPro" id="IPR052406">
    <property type="entry name" value="Chromatin_Remodeling_Comp"/>
</dbReference>
<gene>
    <name evidence="8" type="ORF">BU16DRAFT_527602</name>
</gene>
<feature type="region of interest" description="Disordered" evidence="5">
    <location>
        <begin position="926"/>
        <end position="951"/>
    </location>
</feature>
<feature type="region of interest" description="Disordered" evidence="5">
    <location>
        <begin position="1"/>
        <end position="21"/>
    </location>
</feature>
<dbReference type="PANTHER" id="PTHR22970:SF14">
    <property type="entry name" value="AT-RICH INTERACTIVE DOMAIN-CONTAINING PROTEIN 2"/>
    <property type="match status" value="1"/>
</dbReference>
<keyword evidence="1" id="KW-0156">Chromatin regulator</keyword>
<keyword evidence="4" id="KW-0539">Nucleus</keyword>
<dbReference type="FunFam" id="1.10.150.60:FF:000021">
    <property type="entry name" value="Chromatin structure-remodeling complex subunit rsc9"/>
    <property type="match status" value="1"/>
</dbReference>
<name>A0A6A6QQ59_9PEZI</name>
<dbReference type="InterPro" id="IPR001606">
    <property type="entry name" value="ARID_dom"/>
</dbReference>
<dbReference type="AlphaFoldDB" id="A0A6A6QQ59"/>
<feature type="domain" description="ARID" evidence="6">
    <location>
        <begin position="19"/>
        <end position="116"/>
    </location>
</feature>
<evidence type="ECO:0000256" key="3">
    <source>
        <dbReference type="ARBA" id="ARBA00023163"/>
    </source>
</evidence>
<feature type="domain" description="RFX-type winged-helix" evidence="7">
    <location>
        <begin position="635"/>
        <end position="717"/>
    </location>
</feature>
<dbReference type="SUPFAM" id="SSF48371">
    <property type="entry name" value="ARM repeat"/>
    <property type="match status" value="1"/>
</dbReference>
<evidence type="ECO:0008006" key="10">
    <source>
        <dbReference type="Google" id="ProtNLM"/>
    </source>
</evidence>
<feature type="region of interest" description="Disordered" evidence="5">
    <location>
        <begin position="154"/>
        <end position="240"/>
    </location>
</feature>
<proteinExistence type="predicted"/>
<dbReference type="PANTHER" id="PTHR22970">
    <property type="entry name" value="AT-RICH INTERACTIVE DOMAIN-CONTAINING PROTEIN 2"/>
    <property type="match status" value="1"/>
</dbReference>
<accession>A0A6A6QQ59</accession>
<dbReference type="InterPro" id="IPR036431">
    <property type="entry name" value="ARID_dom_sf"/>
</dbReference>
<dbReference type="GO" id="GO:0003677">
    <property type="term" value="F:DNA binding"/>
    <property type="evidence" value="ECO:0007669"/>
    <property type="project" value="InterPro"/>
</dbReference>
<dbReference type="InterPro" id="IPR016024">
    <property type="entry name" value="ARM-type_fold"/>
</dbReference>
<dbReference type="SMART" id="SM00501">
    <property type="entry name" value="BRIGHT"/>
    <property type="match status" value="1"/>
</dbReference>
<feature type="compositionally biased region" description="Basic and acidic residues" evidence="5">
    <location>
        <begin position="926"/>
        <end position="936"/>
    </location>
</feature>
<reference evidence="8" key="1">
    <citation type="journal article" date="2020" name="Stud. Mycol.">
        <title>101 Dothideomycetes genomes: a test case for predicting lifestyles and emergence of pathogens.</title>
        <authorList>
            <person name="Haridas S."/>
            <person name="Albert R."/>
            <person name="Binder M."/>
            <person name="Bloem J."/>
            <person name="Labutti K."/>
            <person name="Salamov A."/>
            <person name="Andreopoulos B."/>
            <person name="Baker S."/>
            <person name="Barry K."/>
            <person name="Bills G."/>
            <person name="Bluhm B."/>
            <person name="Cannon C."/>
            <person name="Castanera R."/>
            <person name="Culley D."/>
            <person name="Daum C."/>
            <person name="Ezra D."/>
            <person name="Gonzalez J."/>
            <person name="Henrissat B."/>
            <person name="Kuo A."/>
            <person name="Liang C."/>
            <person name="Lipzen A."/>
            <person name="Lutzoni F."/>
            <person name="Magnuson J."/>
            <person name="Mondo S."/>
            <person name="Nolan M."/>
            <person name="Ohm R."/>
            <person name="Pangilinan J."/>
            <person name="Park H.-J."/>
            <person name="Ramirez L."/>
            <person name="Alfaro M."/>
            <person name="Sun H."/>
            <person name="Tritt A."/>
            <person name="Yoshinaga Y."/>
            <person name="Zwiers L.-H."/>
            <person name="Turgeon B."/>
            <person name="Goodwin S."/>
            <person name="Spatafora J."/>
            <person name="Crous P."/>
            <person name="Grigoriev I."/>
        </authorList>
    </citation>
    <scope>NUCLEOTIDE SEQUENCE</scope>
    <source>
        <strain evidence="8">CBS 269.34</strain>
    </source>
</reference>
<evidence type="ECO:0000256" key="4">
    <source>
        <dbReference type="ARBA" id="ARBA00023242"/>
    </source>
</evidence>
<evidence type="ECO:0000256" key="2">
    <source>
        <dbReference type="ARBA" id="ARBA00023015"/>
    </source>
</evidence>
<feature type="compositionally biased region" description="Polar residues" evidence="5">
    <location>
        <begin position="212"/>
        <end position="240"/>
    </location>
</feature>
<dbReference type="Proteomes" id="UP000799750">
    <property type="component" value="Unassembled WGS sequence"/>
</dbReference>
<keyword evidence="3" id="KW-0804">Transcription</keyword>